<dbReference type="InterPro" id="IPR006710">
    <property type="entry name" value="Glyco_hydro_43"/>
</dbReference>
<keyword evidence="3 4" id="KW-0326">Glycosidase</keyword>
<dbReference type="Proteomes" id="UP001597261">
    <property type="component" value="Unassembled WGS sequence"/>
</dbReference>
<dbReference type="InterPro" id="IPR051795">
    <property type="entry name" value="Glycosyl_Hydrlase_43"/>
</dbReference>
<evidence type="ECO:0000256" key="4">
    <source>
        <dbReference type="RuleBase" id="RU361187"/>
    </source>
</evidence>
<dbReference type="GO" id="GO:0016787">
    <property type="term" value="F:hydrolase activity"/>
    <property type="evidence" value="ECO:0007669"/>
    <property type="project" value="UniProtKB-KW"/>
</dbReference>
<comment type="similarity">
    <text evidence="1 4">Belongs to the glycosyl hydrolase 43 family.</text>
</comment>
<feature type="domain" description="Beta-xylosidase C-terminal Concanavalin A-like" evidence="5">
    <location>
        <begin position="300"/>
        <end position="502"/>
    </location>
</feature>
<gene>
    <name evidence="6" type="ORF">ACFSL4_02375</name>
</gene>
<comment type="caution">
    <text evidence="6">The sequence shown here is derived from an EMBL/GenBank/DDBJ whole genome shotgun (WGS) entry which is preliminary data.</text>
</comment>
<dbReference type="InterPro" id="IPR023296">
    <property type="entry name" value="Glyco_hydro_beta-prop_sf"/>
</dbReference>
<dbReference type="Gene3D" id="2.60.120.200">
    <property type="match status" value="1"/>
</dbReference>
<dbReference type="Gene3D" id="2.115.10.20">
    <property type="entry name" value="Glycosyl hydrolase domain, family 43"/>
    <property type="match status" value="1"/>
</dbReference>
<evidence type="ECO:0000313" key="7">
    <source>
        <dbReference type="Proteomes" id="UP001597261"/>
    </source>
</evidence>
<dbReference type="InterPro" id="IPR013320">
    <property type="entry name" value="ConA-like_dom_sf"/>
</dbReference>
<proteinExistence type="inferred from homology"/>
<protein>
    <submittedName>
        <fullName evidence="6">Glycoside hydrolase family 43 protein</fullName>
    </submittedName>
</protein>
<evidence type="ECO:0000256" key="1">
    <source>
        <dbReference type="ARBA" id="ARBA00009865"/>
    </source>
</evidence>
<organism evidence="6 7">
    <name type="scientific">Streptomyces caeni</name>
    <dbReference type="NCBI Taxonomy" id="2307231"/>
    <lineage>
        <taxon>Bacteria</taxon>
        <taxon>Bacillati</taxon>
        <taxon>Actinomycetota</taxon>
        <taxon>Actinomycetes</taxon>
        <taxon>Kitasatosporales</taxon>
        <taxon>Streptomycetaceae</taxon>
        <taxon>Streptomyces</taxon>
    </lineage>
</organism>
<evidence type="ECO:0000313" key="6">
    <source>
        <dbReference type="EMBL" id="MFD1657107.1"/>
    </source>
</evidence>
<dbReference type="EMBL" id="JBHUDX010000005">
    <property type="protein sequence ID" value="MFD1657107.1"/>
    <property type="molecule type" value="Genomic_DNA"/>
</dbReference>
<dbReference type="CDD" id="cd18617">
    <property type="entry name" value="GH43_XynB-like"/>
    <property type="match status" value="1"/>
</dbReference>
<keyword evidence="2 4" id="KW-0378">Hydrolase</keyword>
<reference evidence="7" key="1">
    <citation type="journal article" date="2019" name="Int. J. Syst. Evol. Microbiol.">
        <title>The Global Catalogue of Microorganisms (GCM) 10K type strain sequencing project: providing services to taxonomists for standard genome sequencing and annotation.</title>
        <authorList>
            <consortium name="The Broad Institute Genomics Platform"/>
            <consortium name="The Broad Institute Genome Sequencing Center for Infectious Disease"/>
            <person name="Wu L."/>
            <person name="Ma J."/>
        </authorList>
    </citation>
    <scope>NUCLEOTIDE SEQUENCE [LARGE SCALE GENOMIC DNA]</scope>
    <source>
        <strain evidence="7">CGMCC 1.12470</strain>
    </source>
</reference>
<sequence length="509" mass="55605">MRTYANPVIGGFHPDPSVCRVGADYYLVCSSFEYFPGVPLFHSRDLVHWRQIGNVLDRPTQLDLPDDVPASDGVYAPTIRHHDGRFYVITTDVGGRGHLIVTSERPEGPWSDPVPVALPGIDPDLAWDDDGSCWCAVSGVRVARIDPATGEVLEGPLPVWSGTGLQHPEAPHLYRIGAWWYLMLAEGGTAHGHSVSIARARSPRGPYEPAPANPILSHRSTDLPVQSTGHADLVPAPDGTWWMLLLGTRPRGYFPGFHVLGRETFLTPVEWVDGWPRVGPVRERHPAPAAWHPVGPPPVRDDFDAEEPAPYWISPRRRPDGSWSLKDRPGWLTLTATGNTLDRAGHTFLGRRQQHPDCRVTARMDPGSGRGGLSVRIDEAHHYDIEVCRGTVDVLARIGPLRQCVARHRVPPGEVVLGIDVRTADVLPPTVTTARRAADGALGVRPGGPDTITFSLSGPVPVRLAELDGRYLSTQVATGFTGRVIGMYATGGSVAFDWFEYEPTARISQ</sequence>
<dbReference type="PANTHER" id="PTHR42812:SF12">
    <property type="entry name" value="BETA-XYLOSIDASE-RELATED"/>
    <property type="match status" value="1"/>
</dbReference>
<keyword evidence="7" id="KW-1185">Reference proteome</keyword>
<dbReference type="SUPFAM" id="SSF75005">
    <property type="entry name" value="Arabinanase/levansucrase/invertase"/>
    <property type="match status" value="1"/>
</dbReference>
<dbReference type="Pfam" id="PF04616">
    <property type="entry name" value="Glyco_hydro_43"/>
    <property type="match status" value="1"/>
</dbReference>
<evidence type="ECO:0000259" key="5">
    <source>
        <dbReference type="Pfam" id="PF17851"/>
    </source>
</evidence>
<dbReference type="PANTHER" id="PTHR42812">
    <property type="entry name" value="BETA-XYLOSIDASE"/>
    <property type="match status" value="1"/>
</dbReference>
<accession>A0ABW4IIF6</accession>
<dbReference type="SUPFAM" id="SSF49899">
    <property type="entry name" value="Concanavalin A-like lectins/glucanases"/>
    <property type="match status" value="1"/>
</dbReference>
<evidence type="ECO:0000256" key="2">
    <source>
        <dbReference type="ARBA" id="ARBA00022801"/>
    </source>
</evidence>
<dbReference type="Pfam" id="PF17851">
    <property type="entry name" value="GH43_C2"/>
    <property type="match status" value="1"/>
</dbReference>
<dbReference type="InterPro" id="IPR041542">
    <property type="entry name" value="GH43_C2"/>
</dbReference>
<evidence type="ECO:0000256" key="3">
    <source>
        <dbReference type="ARBA" id="ARBA00023295"/>
    </source>
</evidence>
<dbReference type="RefSeq" id="WP_381077734.1">
    <property type="nucleotide sequence ID" value="NZ_JBHUDX010000005.1"/>
</dbReference>
<name>A0ABW4IIF6_9ACTN</name>